<evidence type="ECO:0000256" key="3">
    <source>
        <dbReference type="ARBA" id="ARBA00022691"/>
    </source>
</evidence>
<dbReference type="RefSeq" id="WP_130348051.1">
    <property type="nucleotide sequence ID" value="NZ_SGWQ01000013.1"/>
</dbReference>
<dbReference type="GO" id="GO:0008168">
    <property type="term" value="F:methyltransferase activity"/>
    <property type="evidence" value="ECO:0007669"/>
    <property type="project" value="UniProtKB-KW"/>
</dbReference>
<dbReference type="InterPro" id="IPR013217">
    <property type="entry name" value="Methyltransf_12"/>
</dbReference>
<dbReference type="InterPro" id="IPR029063">
    <property type="entry name" value="SAM-dependent_MTases_sf"/>
</dbReference>
<evidence type="ECO:0000256" key="2">
    <source>
        <dbReference type="ARBA" id="ARBA00022679"/>
    </source>
</evidence>
<dbReference type="OrthoDB" id="3382693at2"/>
<proteinExistence type="predicted"/>
<evidence type="ECO:0000256" key="1">
    <source>
        <dbReference type="ARBA" id="ARBA00022603"/>
    </source>
</evidence>
<sequence length="294" mass="30948">MSGHTHTHDGIDWVERISDMRRMDAIHAPFVTPVAERVIGLVEPGATVVDIGSGAGGISAALGRALVAKGGGRIVLVDAVPQMLEAAASHVRSALGGAIEVNTVLADVAAGGIAEVVGPADLVWASGVVHHLPDQRRGLADLYALLNDGGWLALGEGGMPSRCLPWDVGVGEPGLQDRLLAAREQWFARMRADMDGVVRLPVGWNTALAETGLRDVSSFSYLIDLPAPAPPEVRGWAGAWLRWMAEGAEEWLGEDDRKALAVLTDPDGGAYVGDRDDVFMLSALTIYLGRKGSA</sequence>
<comment type="caution">
    <text evidence="5">The sequence shown here is derived from an EMBL/GenBank/DDBJ whole genome shotgun (WGS) entry which is preliminary data.</text>
</comment>
<dbReference type="AlphaFoldDB" id="A0A4Q7KG81"/>
<keyword evidence="2 5" id="KW-0808">Transferase</keyword>
<dbReference type="CDD" id="cd02440">
    <property type="entry name" value="AdoMet_MTases"/>
    <property type="match status" value="1"/>
</dbReference>
<dbReference type="GO" id="GO:0032259">
    <property type="term" value="P:methylation"/>
    <property type="evidence" value="ECO:0007669"/>
    <property type="project" value="UniProtKB-KW"/>
</dbReference>
<name>A0A4Q7KG81_9PSEU</name>
<feature type="domain" description="Methyltransferase type 12" evidence="4">
    <location>
        <begin position="49"/>
        <end position="152"/>
    </location>
</feature>
<protein>
    <submittedName>
        <fullName evidence="5">Trans-aconitate methyltransferase</fullName>
    </submittedName>
</protein>
<keyword evidence="1 5" id="KW-0489">Methyltransferase</keyword>
<dbReference type="EMBL" id="SGWQ01000013">
    <property type="protein sequence ID" value="RZS32237.1"/>
    <property type="molecule type" value="Genomic_DNA"/>
</dbReference>
<dbReference type="SUPFAM" id="SSF53335">
    <property type="entry name" value="S-adenosyl-L-methionine-dependent methyltransferases"/>
    <property type="match status" value="1"/>
</dbReference>
<dbReference type="Proteomes" id="UP000294257">
    <property type="component" value="Unassembled WGS sequence"/>
</dbReference>
<gene>
    <name evidence="5" type="ORF">EV193_11381</name>
</gene>
<keyword evidence="6" id="KW-1185">Reference proteome</keyword>
<evidence type="ECO:0000259" key="4">
    <source>
        <dbReference type="Pfam" id="PF08242"/>
    </source>
</evidence>
<keyword evidence="3" id="KW-0949">S-adenosyl-L-methionine</keyword>
<organism evidence="5 6">
    <name type="scientific">Herbihabitans rhizosphaerae</name>
    <dbReference type="NCBI Taxonomy" id="1872711"/>
    <lineage>
        <taxon>Bacteria</taxon>
        <taxon>Bacillati</taxon>
        <taxon>Actinomycetota</taxon>
        <taxon>Actinomycetes</taxon>
        <taxon>Pseudonocardiales</taxon>
        <taxon>Pseudonocardiaceae</taxon>
        <taxon>Herbihabitans</taxon>
    </lineage>
</organism>
<dbReference type="Pfam" id="PF08242">
    <property type="entry name" value="Methyltransf_12"/>
    <property type="match status" value="1"/>
</dbReference>
<reference evidence="5 6" key="1">
    <citation type="submission" date="2019-02" db="EMBL/GenBank/DDBJ databases">
        <title>Genomic Encyclopedia of Type Strains, Phase IV (KMG-IV): sequencing the most valuable type-strain genomes for metagenomic binning, comparative biology and taxonomic classification.</title>
        <authorList>
            <person name="Goeker M."/>
        </authorList>
    </citation>
    <scope>NUCLEOTIDE SEQUENCE [LARGE SCALE GENOMIC DNA]</scope>
    <source>
        <strain evidence="5 6">DSM 101727</strain>
    </source>
</reference>
<accession>A0A4Q7KG81</accession>
<evidence type="ECO:0000313" key="5">
    <source>
        <dbReference type="EMBL" id="RZS32237.1"/>
    </source>
</evidence>
<evidence type="ECO:0000313" key="6">
    <source>
        <dbReference type="Proteomes" id="UP000294257"/>
    </source>
</evidence>
<dbReference type="Gene3D" id="3.40.50.150">
    <property type="entry name" value="Vaccinia Virus protein VP39"/>
    <property type="match status" value="1"/>
</dbReference>
<dbReference type="PANTHER" id="PTHR43464">
    <property type="entry name" value="METHYLTRANSFERASE"/>
    <property type="match status" value="1"/>
</dbReference>
<dbReference type="PANTHER" id="PTHR43464:SF19">
    <property type="entry name" value="UBIQUINONE BIOSYNTHESIS O-METHYLTRANSFERASE, MITOCHONDRIAL"/>
    <property type="match status" value="1"/>
</dbReference>